<evidence type="ECO:0000256" key="3">
    <source>
        <dbReference type="ARBA" id="ARBA00023235"/>
    </source>
</evidence>
<dbReference type="HAMAP" id="MF_00171">
    <property type="entry name" value="TruA"/>
    <property type="match status" value="1"/>
</dbReference>
<dbReference type="SUPFAM" id="SSF55120">
    <property type="entry name" value="Pseudouridine synthase"/>
    <property type="match status" value="1"/>
</dbReference>
<keyword evidence="3 4" id="KW-0413">Isomerase</keyword>
<evidence type="ECO:0000256" key="5">
    <source>
        <dbReference type="RuleBase" id="RU003792"/>
    </source>
</evidence>
<gene>
    <name evidence="4 7" type="primary">truA</name>
    <name evidence="7" type="ORF">C0V70_15735</name>
</gene>
<dbReference type="Gene3D" id="3.30.70.580">
    <property type="entry name" value="Pseudouridine synthase I, catalytic domain, N-terminal subdomain"/>
    <property type="match status" value="1"/>
</dbReference>
<feature type="binding site" evidence="4">
    <location>
        <position position="110"/>
    </location>
    <ligand>
        <name>substrate</name>
    </ligand>
</feature>
<dbReference type="InterPro" id="IPR020095">
    <property type="entry name" value="PsdUridine_synth_TruA_C"/>
</dbReference>
<dbReference type="Gene3D" id="3.30.70.660">
    <property type="entry name" value="Pseudouridine synthase I, catalytic domain, C-terminal subdomain"/>
    <property type="match status" value="1"/>
</dbReference>
<evidence type="ECO:0000313" key="7">
    <source>
        <dbReference type="EMBL" id="AUN99528.1"/>
    </source>
</evidence>
<dbReference type="InterPro" id="IPR020097">
    <property type="entry name" value="PsdUridine_synth_TruA_a/b_dom"/>
</dbReference>
<dbReference type="InterPro" id="IPR020094">
    <property type="entry name" value="TruA/RsuA/RluB/E/F_N"/>
</dbReference>
<evidence type="ECO:0000313" key="8">
    <source>
        <dbReference type="Proteomes" id="UP000235584"/>
    </source>
</evidence>
<comment type="similarity">
    <text evidence="1 4 5">Belongs to the tRNA pseudouridine synthase TruA family.</text>
</comment>
<dbReference type="PANTHER" id="PTHR11142:SF0">
    <property type="entry name" value="TRNA PSEUDOURIDINE SYNTHASE-LIKE 1"/>
    <property type="match status" value="1"/>
</dbReference>
<comment type="subunit">
    <text evidence="4">Homodimer.</text>
</comment>
<keyword evidence="8" id="KW-1185">Reference proteome</keyword>
<dbReference type="KEGG" id="bsto:C0V70_15735"/>
<dbReference type="InterPro" id="IPR020103">
    <property type="entry name" value="PsdUridine_synth_cat_dom_sf"/>
</dbReference>
<dbReference type="NCBIfam" id="TIGR00071">
    <property type="entry name" value="hisT_truA"/>
    <property type="match status" value="1"/>
</dbReference>
<reference evidence="7 8" key="1">
    <citation type="submission" date="2018-01" db="EMBL/GenBank/DDBJ databases">
        <title>Complete genome sequence of Bacteriovorax stolpii DSM12778.</title>
        <authorList>
            <person name="Tang B."/>
            <person name="Chang J."/>
        </authorList>
    </citation>
    <scope>NUCLEOTIDE SEQUENCE [LARGE SCALE GENOMIC DNA]</scope>
    <source>
        <strain evidence="7 8">DSM 12778</strain>
    </source>
</reference>
<keyword evidence="2 4" id="KW-0819">tRNA processing</keyword>
<organism evidence="7 8">
    <name type="scientific">Bacteriovorax stolpii</name>
    <name type="common">Bdellovibrio stolpii</name>
    <dbReference type="NCBI Taxonomy" id="960"/>
    <lineage>
        <taxon>Bacteria</taxon>
        <taxon>Pseudomonadati</taxon>
        <taxon>Bdellovibrionota</taxon>
        <taxon>Bacteriovoracia</taxon>
        <taxon>Bacteriovoracales</taxon>
        <taxon>Bacteriovoracaceae</taxon>
        <taxon>Bacteriovorax</taxon>
    </lineage>
</organism>
<evidence type="ECO:0000256" key="1">
    <source>
        <dbReference type="ARBA" id="ARBA00009375"/>
    </source>
</evidence>
<evidence type="ECO:0000256" key="4">
    <source>
        <dbReference type="HAMAP-Rule" id="MF_00171"/>
    </source>
</evidence>
<evidence type="ECO:0000256" key="2">
    <source>
        <dbReference type="ARBA" id="ARBA00022694"/>
    </source>
</evidence>
<feature type="domain" description="Pseudouridine synthase I TruA alpha/beta" evidence="6">
    <location>
        <begin position="145"/>
        <end position="264"/>
    </location>
</feature>
<dbReference type="InterPro" id="IPR001406">
    <property type="entry name" value="PsdUridine_synth_TruA"/>
</dbReference>
<dbReference type="CDD" id="cd02570">
    <property type="entry name" value="PseudoU_synth_EcTruA"/>
    <property type="match status" value="1"/>
</dbReference>
<feature type="domain" description="Pseudouridine synthase I TruA alpha/beta" evidence="6">
    <location>
        <begin position="8"/>
        <end position="94"/>
    </location>
</feature>
<dbReference type="GO" id="GO:0031119">
    <property type="term" value="P:tRNA pseudouridine synthesis"/>
    <property type="evidence" value="ECO:0007669"/>
    <property type="project" value="UniProtKB-UniRule"/>
</dbReference>
<dbReference type="GO" id="GO:0003723">
    <property type="term" value="F:RNA binding"/>
    <property type="evidence" value="ECO:0007669"/>
    <property type="project" value="InterPro"/>
</dbReference>
<proteinExistence type="inferred from homology"/>
<protein>
    <recommendedName>
        <fullName evidence="4">tRNA pseudouridine synthase A</fullName>
        <ecNumber evidence="4">5.4.99.12</ecNumber>
    </recommendedName>
    <alternativeName>
        <fullName evidence="4">tRNA pseudouridine(38-40) synthase</fullName>
    </alternativeName>
    <alternativeName>
        <fullName evidence="4">tRNA pseudouridylate synthase I</fullName>
    </alternativeName>
    <alternativeName>
        <fullName evidence="4">tRNA-uridine isomerase I</fullName>
    </alternativeName>
</protein>
<feature type="active site" description="Nucleophile" evidence="4">
    <location>
        <position position="52"/>
    </location>
</feature>
<name>A0A2K9NVI9_BACTC</name>
<dbReference type="PIRSF" id="PIRSF001430">
    <property type="entry name" value="tRNA_psdUrid_synth"/>
    <property type="match status" value="1"/>
</dbReference>
<comment type="function">
    <text evidence="4">Formation of pseudouridine at positions 38, 39 and 40 in the anticodon stem and loop of transfer RNAs.</text>
</comment>
<dbReference type="EC" id="5.4.99.12" evidence="4"/>
<dbReference type="PANTHER" id="PTHR11142">
    <property type="entry name" value="PSEUDOURIDYLATE SYNTHASE"/>
    <property type="match status" value="1"/>
</dbReference>
<evidence type="ECO:0000259" key="6">
    <source>
        <dbReference type="Pfam" id="PF01416"/>
    </source>
</evidence>
<dbReference type="Pfam" id="PF01416">
    <property type="entry name" value="PseudoU_synth_1"/>
    <property type="match status" value="2"/>
</dbReference>
<dbReference type="EMBL" id="CP025704">
    <property type="protein sequence ID" value="AUN99528.1"/>
    <property type="molecule type" value="Genomic_DNA"/>
</dbReference>
<dbReference type="Proteomes" id="UP000235584">
    <property type="component" value="Chromosome"/>
</dbReference>
<comment type="catalytic activity">
    <reaction evidence="4 5">
        <text>uridine(38/39/40) in tRNA = pseudouridine(38/39/40) in tRNA</text>
        <dbReference type="Rhea" id="RHEA:22376"/>
        <dbReference type="Rhea" id="RHEA-COMP:10085"/>
        <dbReference type="Rhea" id="RHEA-COMP:10087"/>
        <dbReference type="ChEBI" id="CHEBI:65314"/>
        <dbReference type="ChEBI" id="CHEBI:65315"/>
        <dbReference type="EC" id="5.4.99.12"/>
    </reaction>
</comment>
<comment type="caution">
    <text evidence="4">Lacks conserved residue(s) required for the propagation of feature annotation.</text>
</comment>
<dbReference type="GO" id="GO:0160147">
    <property type="term" value="F:tRNA pseudouridine(38-40) synthase activity"/>
    <property type="evidence" value="ECO:0007669"/>
    <property type="project" value="UniProtKB-EC"/>
</dbReference>
<dbReference type="AlphaFoldDB" id="A0A2K9NVI9"/>
<accession>A0A2K9NVI9</accession>
<sequence length="266" mass="30584">MYYYKITIQYEGTQYAGFQWQNGLRTVQDEINKVLAQLIDGKVTTRAASRTDTGVHAMDQVVKISSALPIECETFLESFNRHLPKDIKCLAITPCEGTFKPAAEALSKEYRYFFTNKKQVTLEDRQFIANIANELDITAMQTCLKAIIGKHDFCNFYSIGSNVKTTEREISFCELSEINPHEIFAGQTLFHIPNDLQYCYQLRIEANGFLKQMIRHLMSALWMVGSKKLSVEEFLTLIDGPKKEKQLWKVASPNGLYLYKISYPRD</sequence>